<dbReference type="Gene3D" id="2.60.40.3690">
    <property type="match status" value="1"/>
</dbReference>
<proteinExistence type="inferred from homology"/>
<dbReference type="RefSeq" id="WP_253282675.1">
    <property type="nucleotide sequence ID" value="NZ_CYXP01000002.1"/>
</dbReference>
<dbReference type="AlphaFoldDB" id="A0A173SYB1"/>
<comment type="subcellular location">
    <subcellularLocation>
        <location evidence="1">Fimbrium</location>
    </subcellularLocation>
</comment>
<evidence type="ECO:0000313" key="8">
    <source>
        <dbReference type="Proteomes" id="UP000095591"/>
    </source>
</evidence>
<sequence>MKLRNLLFGTMIACVFAACSNEDDPIVGPDQPQTGENNATLTISVKNVARSLTKAAAEGTQTENEAKITNLTVALYDAETGALVASTSDIANEDAAADNDEVQFAGLTEGAQLRAIAFANMPEISLAGTTIDNFVSPVYTMPAAGFAENYLPMSSGLSDPFTLQAGKNYYGYTKTAGEGEHILVADPLYLIRNVARIDFTGLSLDMTRAAKDVYVEGIATIVPECVFIMHGRTKSNAADMGNGNSWWNVVSNTVWGNVSATYAANATDYASGYRGDFVNDDAMFTNMRGSIIEGYKASLPTTALVQNIATEDGVSATITIAPKFYVFENPQVKAAREMNGAENFKPEDLATEIVVKGTYKLENAKKSGSDAVYNYAEKTAYWPIKIAATNEMAAATAEYLKDGKIHRNIIYSIDATLAGRGYDDPTVPPTDFVELFVKTKVLDWGSANQSSVVE</sequence>
<feature type="chain" id="PRO_5008011923" evidence="5">
    <location>
        <begin position="18"/>
        <end position="454"/>
    </location>
</feature>
<evidence type="ECO:0000256" key="3">
    <source>
        <dbReference type="ARBA" id="ARBA00022729"/>
    </source>
</evidence>
<keyword evidence="3 5" id="KW-0732">Signal</keyword>
<comment type="similarity">
    <text evidence="2">Belongs to the bacteroidetes fimbrillin superfamily. FimA/Mfa1 family.</text>
</comment>
<evidence type="ECO:0000256" key="4">
    <source>
        <dbReference type="ARBA" id="ARBA00023263"/>
    </source>
</evidence>
<dbReference type="Pfam" id="PF06321">
    <property type="entry name" value="P_gingi_FimA"/>
    <property type="match status" value="1"/>
</dbReference>
<evidence type="ECO:0000259" key="6">
    <source>
        <dbReference type="Pfam" id="PF06321"/>
    </source>
</evidence>
<keyword evidence="4" id="KW-0281">Fimbrium</keyword>
<dbReference type="Proteomes" id="UP000095591">
    <property type="component" value="Unassembled WGS sequence"/>
</dbReference>
<dbReference type="GO" id="GO:0009289">
    <property type="term" value="C:pilus"/>
    <property type="evidence" value="ECO:0007669"/>
    <property type="project" value="UniProtKB-SubCell"/>
</dbReference>
<name>A0A173SYB1_PARDI</name>
<organism evidence="7 8">
    <name type="scientific">Parabacteroides distasonis</name>
    <dbReference type="NCBI Taxonomy" id="823"/>
    <lineage>
        <taxon>Bacteria</taxon>
        <taxon>Pseudomonadati</taxon>
        <taxon>Bacteroidota</taxon>
        <taxon>Bacteroidia</taxon>
        <taxon>Bacteroidales</taxon>
        <taxon>Tannerellaceae</taxon>
        <taxon>Parabacteroides</taxon>
    </lineage>
</organism>
<protein>
    <submittedName>
        <fullName evidence="7">Major fimbrial subunit protein type II</fullName>
    </submittedName>
</protein>
<reference evidence="7 8" key="1">
    <citation type="submission" date="2015-09" db="EMBL/GenBank/DDBJ databases">
        <authorList>
            <consortium name="Pathogen Informatics"/>
        </authorList>
    </citation>
    <scope>NUCLEOTIDE SEQUENCE [LARGE SCALE GENOMIC DNA]</scope>
    <source>
        <strain evidence="7 8">2789STDY5608872</strain>
    </source>
</reference>
<evidence type="ECO:0000313" key="7">
    <source>
        <dbReference type="EMBL" id="CUM94986.1"/>
    </source>
</evidence>
<evidence type="ECO:0000256" key="1">
    <source>
        <dbReference type="ARBA" id="ARBA00004561"/>
    </source>
</evidence>
<evidence type="ECO:0000256" key="5">
    <source>
        <dbReference type="SAM" id="SignalP"/>
    </source>
</evidence>
<evidence type="ECO:0000256" key="2">
    <source>
        <dbReference type="ARBA" id="ARBA00006011"/>
    </source>
</evidence>
<dbReference type="InterPro" id="IPR029141">
    <property type="entry name" value="FimA_N"/>
</dbReference>
<accession>A0A173SYB1</accession>
<feature type="signal peptide" evidence="5">
    <location>
        <begin position="1"/>
        <end position="17"/>
    </location>
</feature>
<feature type="domain" description="Major fimbrial subunit protein N-terminal" evidence="6">
    <location>
        <begin position="39"/>
        <end position="192"/>
    </location>
</feature>
<dbReference type="Gene3D" id="2.60.40.2580">
    <property type="match status" value="1"/>
</dbReference>
<gene>
    <name evidence="7" type="primary">fimA_2</name>
    <name evidence="7" type="ORF">ERS852429_01256</name>
</gene>
<dbReference type="PROSITE" id="PS51257">
    <property type="entry name" value="PROKAR_LIPOPROTEIN"/>
    <property type="match status" value="1"/>
</dbReference>
<dbReference type="EMBL" id="CYXP01000002">
    <property type="protein sequence ID" value="CUM94986.1"/>
    <property type="molecule type" value="Genomic_DNA"/>
</dbReference>